<dbReference type="RefSeq" id="WP_016119121.1">
    <property type="nucleotide sequence ID" value="NZ_KB976674.1"/>
</dbReference>
<accession>R8NJP8</accession>
<dbReference type="HOGENOM" id="CLU_1281020_0_0_9"/>
<dbReference type="AlphaFoldDB" id="R8NJP8"/>
<organism evidence="2 3">
    <name type="scientific">Bacillus cereus (strain VD146)</name>
    <dbReference type="NCBI Taxonomy" id="1053236"/>
    <lineage>
        <taxon>Bacteria</taxon>
        <taxon>Bacillati</taxon>
        <taxon>Bacillota</taxon>
        <taxon>Bacilli</taxon>
        <taxon>Bacillales</taxon>
        <taxon>Bacillaceae</taxon>
        <taxon>Bacillus</taxon>
        <taxon>Bacillus cereus group</taxon>
    </lineage>
</organism>
<gene>
    <name evidence="2" type="ORF">IK1_06205</name>
</gene>
<keyword evidence="1" id="KW-0812">Transmembrane</keyword>
<evidence type="ECO:0000313" key="3">
    <source>
        <dbReference type="Proteomes" id="UP000014020"/>
    </source>
</evidence>
<sequence length="215" mass="25168">MNNLLTFLSAIGTVISALFVFLTYKVYKKSLDTRLYVVSKIEKANNNKYDFRYFLQNRVSFKGLDFEGEGFPNIDHHHEKQKWNLYIHNNGEFPATNVELKYRITIFKNHINYGDDVADVKDYFLEEYVFTDDVENIEYLPPGESYCVPLIFLEGEFPKATVEILDFRCHENKFIKNKSVIGSYEHPSRYALADGFDLLKFLGTDYIKRNSTKSS</sequence>
<proteinExistence type="predicted"/>
<comment type="caution">
    <text evidence="2">The sequence shown here is derived from an EMBL/GenBank/DDBJ whole genome shotgun (WGS) entry which is preliminary data.</text>
</comment>
<protein>
    <submittedName>
        <fullName evidence="2">Uncharacterized protein</fullName>
    </submittedName>
</protein>
<feature type="transmembrane region" description="Helical" evidence="1">
    <location>
        <begin position="6"/>
        <end position="24"/>
    </location>
</feature>
<keyword evidence="1" id="KW-1133">Transmembrane helix</keyword>
<reference evidence="3" key="1">
    <citation type="submission" date="2012-12" db="EMBL/GenBank/DDBJ databases">
        <title>The genome sequence of Bacillus cereus VD146.</title>
        <authorList>
            <consortium name="The Broad Institute Genome Sequencing Platform"/>
            <consortium name="The Broad Institute Genome Sequencing Center for Infectious Disease"/>
            <person name="Feldgarden M."/>
            <person name="Van der Auwera G.A."/>
            <person name="Mahillon J."/>
            <person name="Duprez V."/>
            <person name="Timmery S."/>
            <person name="Mattelet C."/>
            <person name="Dierick K."/>
            <person name="Sun M."/>
            <person name="Yu Z."/>
            <person name="Zhu L."/>
            <person name="Hu X."/>
            <person name="Shank E.B."/>
            <person name="Swiecicka I."/>
            <person name="Hansen B.M."/>
            <person name="Andrup L."/>
            <person name="Walker B."/>
            <person name="Young S.K."/>
            <person name="Zeng Q."/>
            <person name="Gargeya S."/>
            <person name="Fitzgerald M."/>
            <person name="Haas B."/>
            <person name="Abouelleil A."/>
            <person name="Alvarado L."/>
            <person name="Arachchi H.M."/>
            <person name="Berlin A.M."/>
            <person name="Chapman S.B."/>
            <person name="Dewar J."/>
            <person name="Goldberg J."/>
            <person name="Griggs A."/>
            <person name="Gujja S."/>
            <person name="Hansen M."/>
            <person name="Howarth C."/>
            <person name="Imamovic A."/>
            <person name="Larimer J."/>
            <person name="McCowan C."/>
            <person name="Murphy C."/>
            <person name="Neiman D."/>
            <person name="Pearson M."/>
            <person name="Priest M."/>
            <person name="Roberts A."/>
            <person name="Saif S."/>
            <person name="Shea T."/>
            <person name="Sisk P."/>
            <person name="Sykes S."/>
            <person name="Wortman J."/>
            <person name="Nusbaum C."/>
            <person name="Birren B."/>
        </authorList>
    </citation>
    <scope>NUCLEOTIDE SEQUENCE [LARGE SCALE GENOMIC DNA]</scope>
    <source>
        <strain evidence="3">VD146</strain>
    </source>
</reference>
<dbReference type="PATRIC" id="fig|1053236.3.peg.688"/>
<keyword evidence="1" id="KW-0472">Membrane</keyword>
<evidence type="ECO:0000256" key="1">
    <source>
        <dbReference type="SAM" id="Phobius"/>
    </source>
</evidence>
<evidence type="ECO:0000313" key="2">
    <source>
        <dbReference type="EMBL" id="EOP46522.1"/>
    </source>
</evidence>
<name>R8NJP8_BACCX</name>
<dbReference type="EMBL" id="AHFE01000015">
    <property type="protein sequence ID" value="EOP46522.1"/>
    <property type="molecule type" value="Genomic_DNA"/>
</dbReference>
<dbReference type="Proteomes" id="UP000014020">
    <property type="component" value="Unassembled WGS sequence"/>
</dbReference>